<feature type="domain" description="Cadherin" evidence="10">
    <location>
        <begin position="2097"/>
        <end position="2206"/>
    </location>
</feature>
<feature type="domain" description="Cadherin" evidence="10">
    <location>
        <begin position="709"/>
        <end position="827"/>
    </location>
</feature>
<feature type="domain" description="Cadherin" evidence="10">
    <location>
        <begin position="1295"/>
        <end position="1410"/>
    </location>
</feature>
<evidence type="ECO:0000256" key="2">
    <source>
        <dbReference type="ARBA" id="ARBA00022692"/>
    </source>
</evidence>
<dbReference type="EMBL" id="NIVC01000758">
    <property type="protein sequence ID" value="PAA77194.1"/>
    <property type="molecule type" value="Genomic_DNA"/>
</dbReference>
<dbReference type="OrthoDB" id="6252479at2759"/>
<evidence type="ECO:0000256" key="9">
    <source>
        <dbReference type="SAM" id="SignalP"/>
    </source>
</evidence>
<feature type="domain" description="Cadherin" evidence="10">
    <location>
        <begin position="1901"/>
        <end position="1992"/>
    </location>
</feature>
<gene>
    <name evidence="11" type="ORF">BOX15_Mlig014338g3</name>
</gene>
<feature type="domain" description="Cadherin" evidence="10">
    <location>
        <begin position="2422"/>
        <end position="2526"/>
    </location>
</feature>
<keyword evidence="2" id="KW-0812">Transmembrane</keyword>
<keyword evidence="5" id="KW-1133">Transmembrane helix</keyword>
<feature type="domain" description="Cadherin" evidence="10">
    <location>
        <begin position="2693"/>
        <end position="2737"/>
    </location>
</feature>
<comment type="caution">
    <text evidence="11">The sequence shown here is derived from an EMBL/GenBank/DDBJ whole genome shotgun (WGS) entry which is preliminary data.</text>
</comment>
<organism evidence="11 12">
    <name type="scientific">Macrostomum lignano</name>
    <dbReference type="NCBI Taxonomy" id="282301"/>
    <lineage>
        <taxon>Eukaryota</taxon>
        <taxon>Metazoa</taxon>
        <taxon>Spiralia</taxon>
        <taxon>Lophotrochozoa</taxon>
        <taxon>Platyhelminthes</taxon>
        <taxon>Rhabditophora</taxon>
        <taxon>Macrostomorpha</taxon>
        <taxon>Macrostomida</taxon>
        <taxon>Macrostomidae</taxon>
        <taxon>Macrostomum</taxon>
    </lineage>
</organism>
<keyword evidence="4 7" id="KW-0106">Calcium</keyword>
<reference evidence="11 12" key="1">
    <citation type="submission" date="2017-06" db="EMBL/GenBank/DDBJ databases">
        <title>A platform for efficient transgenesis in Macrostomum lignano, a flatworm model organism for stem cell research.</title>
        <authorList>
            <person name="Berezikov E."/>
        </authorList>
    </citation>
    <scope>NUCLEOTIDE SEQUENCE [LARGE SCALE GENOMIC DNA]</scope>
    <source>
        <strain evidence="11">DV1</strain>
        <tissue evidence="11">Whole organism</tissue>
    </source>
</reference>
<dbReference type="InterPro" id="IPR002126">
    <property type="entry name" value="Cadherin-like_dom"/>
</dbReference>
<name>A0A267FVE0_9PLAT</name>
<dbReference type="PANTHER" id="PTHR24026:SF133">
    <property type="entry name" value="CADHERIN-RELATED FAMILY MEMBER 2"/>
    <property type="match status" value="1"/>
</dbReference>
<feature type="domain" description="Cadherin" evidence="10">
    <location>
        <begin position="1832"/>
        <end position="1874"/>
    </location>
</feature>
<feature type="compositionally biased region" description="Polar residues" evidence="8">
    <location>
        <begin position="648"/>
        <end position="661"/>
    </location>
</feature>
<feature type="compositionally biased region" description="Low complexity" evidence="8">
    <location>
        <begin position="1756"/>
        <end position="1767"/>
    </location>
</feature>
<feature type="domain" description="Cadherin" evidence="10">
    <location>
        <begin position="1163"/>
        <end position="1270"/>
    </location>
</feature>
<dbReference type="PROSITE" id="PS00232">
    <property type="entry name" value="CADHERIN_1"/>
    <property type="match status" value="3"/>
</dbReference>
<feature type="region of interest" description="Disordered" evidence="8">
    <location>
        <begin position="640"/>
        <end position="671"/>
    </location>
</feature>
<evidence type="ECO:0000256" key="1">
    <source>
        <dbReference type="ARBA" id="ARBA00004370"/>
    </source>
</evidence>
<feature type="chain" id="PRO_5012244304" description="Cadherin domain-containing protein" evidence="9">
    <location>
        <begin position="24"/>
        <end position="2999"/>
    </location>
</feature>
<dbReference type="Proteomes" id="UP000215902">
    <property type="component" value="Unassembled WGS sequence"/>
</dbReference>
<feature type="domain" description="Cadherin" evidence="10">
    <location>
        <begin position="947"/>
        <end position="1065"/>
    </location>
</feature>
<feature type="domain" description="Cadherin" evidence="10">
    <location>
        <begin position="1061"/>
        <end position="1161"/>
    </location>
</feature>
<feature type="non-terminal residue" evidence="11">
    <location>
        <position position="2999"/>
    </location>
</feature>
<evidence type="ECO:0000256" key="6">
    <source>
        <dbReference type="ARBA" id="ARBA00023136"/>
    </source>
</evidence>
<feature type="domain" description="Cadherin" evidence="10">
    <location>
        <begin position="423"/>
        <end position="525"/>
    </location>
</feature>
<dbReference type="SUPFAM" id="SSF49313">
    <property type="entry name" value="Cadherin-like"/>
    <property type="match status" value="15"/>
</dbReference>
<feature type="domain" description="Cadherin" evidence="10">
    <location>
        <begin position="1522"/>
        <end position="1647"/>
    </location>
</feature>
<dbReference type="GO" id="GO:0005509">
    <property type="term" value="F:calcium ion binding"/>
    <property type="evidence" value="ECO:0007669"/>
    <property type="project" value="UniProtKB-UniRule"/>
</dbReference>
<evidence type="ECO:0000313" key="12">
    <source>
        <dbReference type="Proteomes" id="UP000215902"/>
    </source>
</evidence>
<dbReference type="CDD" id="cd11304">
    <property type="entry name" value="Cadherin_repeat"/>
    <property type="match status" value="13"/>
</dbReference>
<evidence type="ECO:0000259" key="10">
    <source>
        <dbReference type="PROSITE" id="PS50268"/>
    </source>
</evidence>
<keyword evidence="12" id="KW-1185">Reference proteome</keyword>
<dbReference type="Pfam" id="PF00028">
    <property type="entry name" value="Cadherin"/>
    <property type="match status" value="5"/>
</dbReference>
<keyword evidence="6" id="KW-0472">Membrane</keyword>
<dbReference type="STRING" id="282301.A0A267FVE0"/>
<evidence type="ECO:0000256" key="3">
    <source>
        <dbReference type="ARBA" id="ARBA00022737"/>
    </source>
</evidence>
<dbReference type="InterPro" id="IPR020894">
    <property type="entry name" value="Cadherin_CS"/>
</dbReference>
<accession>A0A267FVE0</accession>
<feature type="domain" description="Cadherin" evidence="10">
    <location>
        <begin position="2311"/>
        <end position="2421"/>
    </location>
</feature>
<sequence>MQHAEAPLLLLLLVLALLRCSNSKQAELQFTSPAYSAVAFVSADEELHASKPPRPLLLLDGPVRLAAGAPANRVAFTIPDTGLAKQFEVDSIVAGGLVFARVRHRAAFSGGIGGELKLPVVARAAGLQGNAVCTIWVSLSQAPRPPPCPRLLADTFAFTVPADADADSDGRPILVGVVPVDIGHRPEAAGDEIDANSTAGAFALELSGDPQQRPLPHWLGLEPHSGALLLTGRPQPGRWRLRVLLRRLSREPCSPRASLSFQSAAVTVHVAVATAGADAPNFDVVSLSHIDSWGRAGAVCARLLPRRPVAIADVQLLWPASAVFDAAPVAAGDGAIDVMLARDLRPSDGPLTVRAVILTGNSTWNRRLAARREVSFLLDPTNPRLRPPDEAAPSAAPPLVEGAAHFEDLAADAPLNEFEPVVRNNRTTVVLTEAAQVGAVVLDVDAVDPDGDSVAVVMETDENQVQPFILEGRRLLLRQPLDSETQASEFTLRIRAIDDGRPFPRESLALYSVSVAPVNEFAPRFDFSACAFRVVVGGGGFSTGRLDAVDLDAPPGPLAYRVRDDATRGCFALASPLGSGELRLACRLESQFPAAFGRAPGQLLEPLTLTLSLVARDEGGLESPPLPITFHIVGADGGHSGDGVHLQRSCQPSTSRETSPSAVADANRRARSSHRRALAELQAAQQAELFPDGFLTANRSPRLTWLTDEADATLLTVPEDAPVGTHVATLAAEDPDPGDWYNGLLRAVVEEPDSQSGSSFAATVVELGSRRRRYFALTTSALLDRERRAEHRLLLSVCDRGRPPLCSGPPLRALVRLADVNDNPPVFAEAHAAALVTLAEDAPPGAEVYALKAADPDAGANGTVSYRFADPVDAAVAAAFELNSTTGRLQVGAGGLRAAAGGVAALELTLLAEDGGQPPLDARLNLRVELADVNDQRPLFRTTNRDQPGQLTLSIPELLPAGSVLTTLIATDGDSGDNGRVSYRLRGLPFALETFAISRRTGCLRLRRRLTAAAAPYRLFAVAFDHGRPAPRESVLYLLVLVTAGRPAPLSAEASLLLQFARPAYDFEVAEGLPAGQSVGQVVAAADDVTDPDAVADYKILGGSRLFAIDSGGEIRTLAPLDRERHPRGLWLTVAASAAAPAATCEIHVTILDVNDCRPVASDRAHYRLLLAEGALPGIELLTAIPAEDCDSDPANGRVRFEIAVGNEDGHFAMDPLTGRLTTTNVTIDREASDRFELVVSLTDQGSPALTSPVLIEIQVLDINDSPPSFLERQFSFAAFDGAPDDWENLPDGYLTAPASSSVRQSSAPPPAIPLGRLAAADPDSDPDNSAIAFSLVDGGEDSATASLGLDRGTGQLWLRPRTSARWQRTAIIRALAIAVDPGRPEYSASANVQVTLLRADDSLQQTPSKPDGHEMIDLGVPEGAVFPLPEDAPPGSAVPGAIAVPAAGWPTVAVLLRLTGAGSEDFYLPQLGGRLTVARRLNCSRRSRYRLRLVGFDGLRVASRTLEVSVQPGRGRSPQFSLPKYELEVSEAAPVDGADLLTVSAVDPDPAPLLQPESQLFQPLPLQFSIYSAEQSASLRLFSINPLTGAVSLAASADGLDFEASSRHRLLLRVAAPRYGAPGRRRAGFAWLTVRVLDANEAAPALAASVGLAELRAGAEAGRPLGRLRGFDPDAAGEVEGDGELVYDIQSGNQLGLFAIDPLTGRIRAALPVNPAAVSTVPHRLTVTVSDGGRPPLTASYPLTIAAAPSPPSPTEESPPWSSQPPLTVSPRSALVAVSEAADQLRAFLTIVDVTGAPPGHPIGLSVSELAGPATPASAALFISAATGAPDREAAGGDLRRLRVTARDLWTGRTGAADLSVLIEDANDNRPEFESTAGRLSGKLSSSSSLVLDASGRAPLRVRATDGDLGANAMVTYEIPEVQAARIFAVDPDVGVLRLRPQSLRASQLMPWVFDFRVFARDRGSPTSLRSLRHLSVRVELDGPPPQSPNFIQVWPSANLRLELPTYPGMRLARLLGAARSAVRLADESGAAVSFVQLDPDTGWLTAALETPTAPLTPGRRNLTLMTSSGGRRGRSLGNISVSVVAATEAAILTLRPEGLAVTIQEETTAPRLVDFRARPRPLGQPVRYSLAGPGAIHTGHFAVHPTTGRLSATSGIDADGLRGAHGGPDRRLAVNIRVDGLGRRVGRGVVFVDVSDINDNSPRLLGQPYGAILRPAAAVPGRHLLTLRALDADSGMFGDVTYQLDASVTSPELRDAFVLNASHGGLSLRRALPSGAVALVGVRAADGGGRSVGAVARVAVLLAGQPIFRPEFRAVAAPESLSIGALVALVSAEVGEGGGEFGLVYEIESGDGDGLFWLDFGLGLNADRHCSVRTAGRLDFESAGQHELLIAATDSATGLSGRMRLLIGVLDVNDEAPEFELPSYQLEVCESEQPGARPLATAVAKDADSGAGGRVTYGLEGPANASFEVRPDSGQIWLRAALDFETLTEHRGWLTAIDSGEPRLTASAPLTIRVLNFNDNPPVFVRPEFEAALPASSAPGSFVAAVRAVDADDDEGDADSALLYALEPSSSLLRIDSSSGEVTYWPGPHSAANATIEVVAGLLATDGALAGRALLRVRLLGVGAARGPRCPQRLLHGRLSEAAPAGSAAFSLDFRRASGGGVVLSRIVGDAASAMVATEIVEDGASVVGWLKRPLDRERLRLLDFQLEVADAEGRRDVCQVVLSIDDENDNSPEFDFPGASVVMATDSPAGAFVYRLTASDADKPQLAAAAPARFELLAGAADPRLRLDGDSGRVFVSTDGAWAGSARLRFRAIDREPPHPASASVFQLNVTFAGVGGVPELAVACDGDGATDGAARSLRQPATLVCRVRRHGRRLSSAETDGLTVATRPPGLLQADVLEAGDIRLRLPAKRWRQRRSTAADASSVQTIFFLASRPQVRVSRQFRVAPPPAPPPPPAFEAAAYSLAVREDEPPGRPLLKLRAAPGAAAPGRLRYRLE</sequence>
<dbReference type="FunFam" id="2.60.40.60:FF:000092">
    <property type="entry name" value="Protocadherin 8"/>
    <property type="match status" value="1"/>
</dbReference>
<feature type="signal peptide" evidence="9">
    <location>
        <begin position="1"/>
        <end position="23"/>
    </location>
</feature>
<evidence type="ECO:0000256" key="7">
    <source>
        <dbReference type="PROSITE-ProRule" id="PRU00043"/>
    </source>
</evidence>
<keyword evidence="9" id="KW-0732">Signal</keyword>
<dbReference type="PANTHER" id="PTHR24026">
    <property type="entry name" value="FAT ATYPICAL CADHERIN-RELATED"/>
    <property type="match status" value="1"/>
</dbReference>
<feature type="region of interest" description="Disordered" evidence="8">
    <location>
        <begin position="1739"/>
        <end position="1769"/>
    </location>
</feature>
<dbReference type="PROSITE" id="PS50268">
    <property type="entry name" value="CADHERIN_2"/>
    <property type="match status" value="15"/>
</dbReference>
<dbReference type="InterPro" id="IPR015919">
    <property type="entry name" value="Cadherin-like_sf"/>
</dbReference>
<feature type="domain" description="Cadherin" evidence="10">
    <location>
        <begin position="830"/>
        <end position="940"/>
    </location>
</feature>
<dbReference type="GO" id="GO:0005886">
    <property type="term" value="C:plasma membrane"/>
    <property type="evidence" value="ECO:0007669"/>
    <property type="project" value="InterPro"/>
</dbReference>
<protein>
    <recommendedName>
        <fullName evidence="10">Cadherin domain-containing protein</fullName>
    </recommendedName>
</protein>
<dbReference type="Gene3D" id="2.60.40.60">
    <property type="entry name" value="Cadherins"/>
    <property type="match status" value="17"/>
</dbReference>
<feature type="domain" description="Cadherin" evidence="10">
    <location>
        <begin position="1648"/>
        <end position="1762"/>
    </location>
</feature>
<dbReference type="GO" id="GO:0007156">
    <property type="term" value="P:homophilic cell adhesion via plasma membrane adhesion molecules"/>
    <property type="evidence" value="ECO:0007669"/>
    <property type="project" value="InterPro"/>
</dbReference>
<dbReference type="SMART" id="SM00112">
    <property type="entry name" value="CA"/>
    <property type="match status" value="15"/>
</dbReference>
<keyword evidence="3" id="KW-0677">Repeat</keyword>
<proteinExistence type="predicted"/>
<evidence type="ECO:0000313" key="11">
    <source>
        <dbReference type="EMBL" id="PAA77194.1"/>
    </source>
</evidence>
<evidence type="ECO:0000256" key="4">
    <source>
        <dbReference type="ARBA" id="ARBA00022837"/>
    </source>
</evidence>
<dbReference type="PRINTS" id="PR00205">
    <property type="entry name" value="CADHERIN"/>
</dbReference>
<evidence type="ECO:0000256" key="8">
    <source>
        <dbReference type="SAM" id="MobiDB-lite"/>
    </source>
</evidence>
<evidence type="ECO:0000256" key="5">
    <source>
        <dbReference type="ARBA" id="ARBA00022989"/>
    </source>
</evidence>
<comment type="subcellular location">
    <subcellularLocation>
        <location evidence="1">Membrane</location>
    </subcellularLocation>
</comment>